<comment type="caution">
    <text evidence="2">The sequence shown here is derived from an EMBL/GenBank/DDBJ whole genome shotgun (WGS) entry which is preliminary data.</text>
</comment>
<dbReference type="OrthoDB" id="2531719at2"/>
<evidence type="ECO:0000313" key="3">
    <source>
        <dbReference type="Proteomes" id="UP000325218"/>
    </source>
</evidence>
<keyword evidence="1" id="KW-0472">Membrane</keyword>
<evidence type="ECO:0000256" key="1">
    <source>
        <dbReference type="SAM" id="Phobius"/>
    </source>
</evidence>
<evidence type="ECO:0000313" key="2">
    <source>
        <dbReference type="EMBL" id="TYA11091.1"/>
    </source>
</evidence>
<feature type="transmembrane region" description="Helical" evidence="1">
    <location>
        <begin position="111"/>
        <end position="129"/>
    </location>
</feature>
<keyword evidence="1" id="KW-1133">Transmembrane helix</keyword>
<dbReference type="EMBL" id="VSDO01000005">
    <property type="protein sequence ID" value="TYA11091.1"/>
    <property type="molecule type" value="Genomic_DNA"/>
</dbReference>
<proteinExistence type="predicted"/>
<reference evidence="2 3" key="1">
    <citation type="submission" date="2019-08" db="EMBL/GenBank/DDBJ databases">
        <title>Genome sequencing of Paenibacillus faecis DSM 23593(T).</title>
        <authorList>
            <person name="Kook J.-K."/>
            <person name="Park S.-N."/>
            <person name="Lim Y.K."/>
        </authorList>
    </citation>
    <scope>NUCLEOTIDE SEQUENCE [LARGE SCALE GENOMIC DNA]</scope>
    <source>
        <strain evidence="2 3">DSM 23593</strain>
    </source>
</reference>
<sequence>MLNPKKLDMSFRRYSKNFGDGIKFETVQRRYQENHKEVIEIVDSNQTEKDHILLIDLNSIASYYLSQWKSDVLITGGNRLDGLKQMQVVVFYQCMAQDLYKVRYPKMIKNYNFRGVIVALIHFAMFGWAKEEDILFDFIVNRLGSNILDVNEENKHVWFLLELYLQYRNKTVAGTDRNVHLAVRQQLKEAGLPHDSIPDDLEVYRQALDRWLSSDPAEIAPLINGMALFHSIQASEIGEFHEFGDYRYGFYPYEILFLRHVRTKRGLPVPAQGDDFLMNTPEAKMEFASPEPYPERDPMLRMIDNFYRRHYPEYIPNQHGELFQSS</sequence>
<dbReference type="Proteomes" id="UP000325218">
    <property type="component" value="Unassembled WGS sequence"/>
</dbReference>
<dbReference type="RefSeq" id="WP_148457384.1">
    <property type="nucleotide sequence ID" value="NZ_VSDO01000005.1"/>
</dbReference>
<keyword evidence="1" id="KW-0812">Transmembrane</keyword>
<gene>
    <name evidence="2" type="ORF">FRY98_23670</name>
</gene>
<accession>A0A5D0CMK7</accession>
<protein>
    <submittedName>
        <fullName evidence="2">Uncharacterized protein</fullName>
    </submittedName>
</protein>
<keyword evidence="3" id="KW-1185">Reference proteome</keyword>
<dbReference type="AlphaFoldDB" id="A0A5D0CMK7"/>
<organism evidence="2 3">
    <name type="scientific">Paenibacillus faecis</name>
    <dbReference type="NCBI Taxonomy" id="862114"/>
    <lineage>
        <taxon>Bacteria</taxon>
        <taxon>Bacillati</taxon>
        <taxon>Bacillota</taxon>
        <taxon>Bacilli</taxon>
        <taxon>Bacillales</taxon>
        <taxon>Paenibacillaceae</taxon>
        <taxon>Paenibacillus</taxon>
    </lineage>
</organism>
<name>A0A5D0CMK7_9BACL</name>